<protein>
    <recommendedName>
        <fullName evidence="3">HNH endonuclease</fullName>
    </recommendedName>
</protein>
<proteinExistence type="predicted"/>
<evidence type="ECO:0000313" key="1">
    <source>
        <dbReference type="EMBL" id="GIJ65035.1"/>
    </source>
</evidence>
<dbReference type="AlphaFoldDB" id="A0A8J4E7F0"/>
<evidence type="ECO:0008006" key="3">
    <source>
        <dbReference type="Google" id="ProtNLM"/>
    </source>
</evidence>
<dbReference type="EMBL" id="BOPG01000153">
    <property type="protein sequence ID" value="GIJ65035.1"/>
    <property type="molecule type" value="Genomic_DNA"/>
</dbReference>
<gene>
    <name evidence="1" type="ORF">Vau01_125510</name>
</gene>
<accession>A0A8J4E7F0</accession>
<evidence type="ECO:0000313" key="2">
    <source>
        <dbReference type="Proteomes" id="UP000612585"/>
    </source>
</evidence>
<dbReference type="Gene3D" id="1.10.30.50">
    <property type="match status" value="1"/>
</dbReference>
<organism evidence="1 2">
    <name type="scientific">Virgisporangium aurantiacum</name>
    <dbReference type="NCBI Taxonomy" id="175570"/>
    <lineage>
        <taxon>Bacteria</taxon>
        <taxon>Bacillati</taxon>
        <taxon>Actinomycetota</taxon>
        <taxon>Actinomycetes</taxon>
        <taxon>Micromonosporales</taxon>
        <taxon>Micromonosporaceae</taxon>
        <taxon>Virgisporangium</taxon>
    </lineage>
</organism>
<comment type="caution">
    <text evidence="1">The sequence shown here is derived from an EMBL/GenBank/DDBJ whole genome shotgun (WGS) entry which is preliminary data.</text>
</comment>
<dbReference type="Proteomes" id="UP000612585">
    <property type="component" value="Unassembled WGS sequence"/>
</dbReference>
<sequence length="190" mass="20923">MDRDREAPNLAELLSFAAALPTGRAEQLIVSAHPAPLEPPNDDAEPPAPTFISWDNYLAATTVDHRLRWCRAKVKTANRRRLMSGPSDRKITAAEVWSILEHAKGRCAHCGSLAVELRPSGPNGRPTAWGSIGRRIGSLGHSLARFNGGQNNPDNLCWSCLWCNTWPSERHNGATDHGGIQMYNPDLRSR</sequence>
<name>A0A8J4E7F0_9ACTN</name>
<dbReference type="RefSeq" id="WP_204015186.1">
    <property type="nucleotide sequence ID" value="NZ_BOPG01000153.1"/>
</dbReference>
<reference evidence="1" key="1">
    <citation type="submission" date="2021-01" db="EMBL/GenBank/DDBJ databases">
        <title>Whole genome shotgun sequence of Virgisporangium aurantiacum NBRC 16421.</title>
        <authorList>
            <person name="Komaki H."/>
            <person name="Tamura T."/>
        </authorList>
    </citation>
    <scope>NUCLEOTIDE SEQUENCE</scope>
    <source>
        <strain evidence="1">NBRC 16421</strain>
    </source>
</reference>
<keyword evidence="2" id="KW-1185">Reference proteome</keyword>